<comment type="caution">
    <text evidence="2">The sequence shown here is derived from an EMBL/GenBank/DDBJ whole genome shotgun (WGS) entry which is preliminary data.</text>
</comment>
<accession>A0AAN7Z2C6</accession>
<keyword evidence="3" id="KW-1185">Reference proteome</keyword>
<name>A0AAN7Z2C6_9PEZI</name>
<organism evidence="2 3">
    <name type="scientific">Xylaria bambusicola</name>
    <dbReference type="NCBI Taxonomy" id="326684"/>
    <lineage>
        <taxon>Eukaryota</taxon>
        <taxon>Fungi</taxon>
        <taxon>Dikarya</taxon>
        <taxon>Ascomycota</taxon>
        <taxon>Pezizomycotina</taxon>
        <taxon>Sordariomycetes</taxon>
        <taxon>Xylariomycetidae</taxon>
        <taxon>Xylariales</taxon>
        <taxon>Xylariaceae</taxon>
        <taxon>Xylaria</taxon>
    </lineage>
</organism>
<gene>
    <name evidence="2" type="ORF">RRF57_010009</name>
</gene>
<dbReference type="EMBL" id="JAWHQM010000039">
    <property type="protein sequence ID" value="KAK5634295.1"/>
    <property type="molecule type" value="Genomic_DNA"/>
</dbReference>
<evidence type="ECO:0000256" key="1">
    <source>
        <dbReference type="SAM" id="MobiDB-lite"/>
    </source>
</evidence>
<protein>
    <submittedName>
        <fullName evidence="2">Uncharacterized protein</fullName>
    </submittedName>
</protein>
<proteinExistence type="predicted"/>
<feature type="region of interest" description="Disordered" evidence="1">
    <location>
        <begin position="29"/>
        <end position="75"/>
    </location>
</feature>
<dbReference type="Proteomes" id="UP001305414">
    <property type="component" value="Unassembled WGS sequence"/>
</dbReference>
<evidence type="ECO:0000313" key="2">
    <source>
        <dbReference type="EMBL" id="KAK5634295.1"/>
    </source>
</evidence>
<dbReference type="AlphaFoldDB" id="A0AAN7Z2C6"/>
<sequence>MTVSWLPSLALSSARLPDRAKCALRLALADPPETPHNARSTPDMQSATTLAGPGSAGERTSRNMAESLKISARKR</sequence>
<feature type="compositionally biased region" description="Polar residues" evidence="1">
    <location>
        <begin position="37"/>
        <end position="49"/>
    </location>
</feature>
<reference evidence="2 3" key="1">
    <citation type="submission" date="2023-10" db="EMBL/GenBank/DDBJ databases">
        <title>Draft genome sequence of Xylaria bambusicola isolate GMP-LS, the root and basal stem rot pathogen of sugarcane in Indonesia.</title>
        <authorList>
            <person name="Selvaraj P."/>
            <person name="Muralishankar V."/>
            <person name="Muruganantham S."/>
            <person name="Sp S."/>
            <person name="Haryani S."/>
            <person name="Lau K.J.X."/>
            <person name="Naqvi N.I."/>
        </authorList>
    </citation>
    <scope>NUCLEOTIDE SEQUENCE [LARGE SCALE GENOMIC DNA]</scope>
    <source>
        <strain evidence="2">GMP-LS</strain>
    </source>
</reference>
<evidence type="ECO:0000313" key="3">
    <source>
        <dbReference type="Proteomes" id="UP001305414"/>
    </source>
</evidence>